<dbReference type="AlphaFoldDB" id="A0A7E4W135"/>
<accession>A0A7E4W135</accession>
<reference evidence="2" key="2">
    <citation type="submission" date="2020-10" db="UniProtKB">
        <authorList>
            <consortium name="WormBaseParasite"/>
        </authorList>
    </citation>
    <scope>IDENTIFICATION</scope>
</reference>
<evidence type="ECO:0000313" key="2">
    <source>
        <dbReference type="WBParaSite" id="Pan_g557.t1"/>
    </source>
</evidence>
<dbReference type="WBParaSite" id="Pan_g557.t1">
    <property type="protein sequence ID" value="Pan_g557.t1"/>
    <property type="gene ID" value="Pan_g557"/>
</dbReference>
<sequence length="77" mass="8896">MKEGTKWKKEKRGDDDDVDVDRSGVGEKFCRLLVLVWFVVREPKTKRYDDCFRVVGPFVVPKWLAIPAESGGCHPWS</sequence>
<name>A0A7E4W135_PANRE</name>
<reference evidence="1" key="1">
    <citation type="journal article" date="2013" name="Genetics">
        <title>The draft genome and transcriptome of Panagrellus redivivus are shaped by the harsh demands of a free-living lifestyle.</title>
        <authorList>
            <person name="Srinivasan J."/>
            <person name="Dillman A.R."/>
            <person name="Macchietto M.G."/>
            <person name="Heikkinen L."/>
            <person name="Lakso M."/>
            <person name="Fracchia K.M."/>
            <person name="Antoshechkin I."/>
            <person name="Mortazavi A."/>
            <person name="Wong G."/>
            <person name="Sternberg P.W."/>
        </authorList>
    </citation>
    <scope>NUCLEOTIDE SEQUENCE [LARGE SCALE GENOMIC DNA]</scope>
    <source>
        <strain evidence="1">MT8872</strain>
    </source>
</reference>
<proteinExistence type="predicted"/>
<evidence type="ECO:0000313" key="1">
    <source>
        <dbReference type="Proteomes" id="UP000492821"/>
    </source>
</evidence>
<protein>
    <submittedName>
        <fullName evidence="2">Transmembrane protein</fullName>
    </submittedName>
</protein>
<organism evidence="1 2">
    <name type="scientific">Panagrellus redivivus</name>
    <name type="common">Microworm</name>
    <dbReference type="NCBI Taxonomy" id="6233"/>
    <lineage>
        <taxon>Eukaryota</taxon>
        <taxon>Metazoa</taxon>
        <taxon>Ecdysozoa</taxon>
        <taxon>Nematoda</taxon>
        <taxon>Chromadorea</taxon>
        <taxon>Rhabditida</taxon>
        <taxon>Tylenchina</taxon>
        <taxon>Panagrolaimomorpha</taxon>
        <taxon>Panagrolaimoidea</taxon>
        <taxon>Panagrolaimidae</taxon>
        <taxon>Panagrellus</taxon>
    </lineage>
</organism>
<keyword evidence="1" id="KW-1185">Reference proteome</keyword>
<dbReference type="Proteomes" id="UP000492821">
    <property type="component" value="Unassembled WGS sequence"/>
</dbReference>